<dbReference type="EMBL" id="JARPMG010000003">
    <property type="protein sequence ID" value="KAJ8101655.1"/>
    <property type="molecule type" value="Genomic_DNA"/>
</dbReference>
<sequence>MMSLSASAIWFFVTVCAAWIRLWIYRSSGLIPRGLVHRVLSLESGSSDTRSEYSTPMATPAPAAAGSAKSNSGKQTQRASSLVDLLTLTMEQDREEKKARPGALRGYAEVNRIEAQHAMASIELERFKLELELEKERLEVESQRLQLEILRQQAANK</sequence>
<evidence type="ECO:0000313" key="3">
    <source>
        <dbReference type="EMBL" id="KAJ8101655.1"/>
    </source>
</evidence>
<name>A0AAD7QUJ8_9ASCO</name>
<dbReference type="Proteomes" id="UP001217417">
    <property type="component" value="Unassembled WGS sequence"/>
</dbReference>
<evidence type="ECO:0000313" key="4">
    <source>
        <dbReference type="Proteomes" id="UP001217417"/>
    </source>
</evidence>
<comment type="caution">
    <text evidence="3">The sequence shown here is derived from an EMBL/GenBank/DDBJ whole genome shotgun (WGS) entry which is preliminary data.</text>
</comment>
<dbReference type="GeneID" id="80882074"/>
<dbReference type="RefSeq" id="XP_056045105.1">
    <property type="nucleotide sequence ID" value="XM_056186908.1"/>
</dbReference>
<feature type="non-terminal residue" evidence="3">
    <location>
        <position position="157"/>
    </location>
</feature>
<proteinExistence type="predicted"/>
<keyword evidence="1" id="KW-0175">Coiled coil</keyword>
<evidence type="ECO:0000256" key="2">
    <source>
        <dbReference type="SAM" id="MobiDB-lite"/>
    </source>
</evidence>
<gene>
    <name evidence="3" type="ORF">POJ06DRAFT_247524</name>
</gene>
<feature type="region of interest" description="Disordered" evidence="2">
    <location>
        <begin position="46"/>
        <end position="78"/>
    </location>
</feature>
<evidence type="ECO:0000256" key="1">
    <source>
        <dbReference type="SAM" id="Coils"/>
    </source>
</evidence>
<feature type="coiled-coil region" evidence="1">
    <location>
        <begin position="110"/>
        <end position="155"/>
    </location>
</feature>
<protein>
    <submittedName>
        <fullName evidence="3">Uncharacterized protein</fullName>
    </submittedName>
</protein>
<feature type="compositionally biased region" description="Low complexity" evidence="2">
    <location>
        <begin position="54"/>
        <end position="74"/>
    </location>
</feature>
<dbReference type="AlphaFoldDB" id="A0AAD7QUJ8"/>
<organism evidence="3 4">
    <name type="scientific">Lipomyces tetrasporus</name>
    <dbReference type="NCBI Taxonomy" id="54092"/>
    <lineage>
        <taxon>Eukaryota</taxon>
        <taxon>Fungi</taxon>
        <taxon>Dikarya</taxon>
        <taxon>Ascomycota</taxon>
        <taxon>Saccharomycotina</taxon>
        <taxon>Lipomycetes</taxon>
        <taxon>Lipomycetales</taxon>
        <taxon>Lipomycetaceae</taxon>
        <taxon>Lipomyces</taxon>
    </lineage>
</organism>
<keyword evidence="4" id="KW-1185">Reference proteome</keyword>
<reference evidence="3" key="1">
    <citation type="submission" date="2023-03" db="EMBL/GenBank/DDBJ databases">
        <title>Near-Complete genome sequence of Lipomyces tetrasporous NRRL Y-64009, an oleaginous yeast capable of growing on lignocellulosic hydrolysates.</title>
        <authorList>
            <consortium name="Lawrence Berkeley National Laboratory"/>
            <person name="Jagtap S.S."/>
            <person name="Liu J.-J."/>
            <person name="Walukiewicz H.E."/>
            <person name="Pangilinan J."/>
            <person name="Lipzen A."/>
            <person name="Ahrendt S."/>
            <person name="Koriabine M."/>
            <person name="Cobaugh K."/>
            <person name="Salamov A."/>
            <person name="Yoshinaga Y."/>
            <person name="Ng V."/>
            <person name="Daum C."/>
            <person name="Grigoriev I.V."/>
            <person name="Slininger P.J."/>
            <person name="Dien B.S."/>
            <person name="Jin Y.-S."/>
            <person name="Rao C.V."/>
        </authorList>
    </citation>
    <scope>NUCLEOTIDE SEQUENCE</scope>
    <source>
        <strain evidence="3">NRRL Y-64009</strain>
    </source>
</reference>
<accession>A0AAD7QUJ8</accession>